<feature type="compositionally biased region" description="Gly residues" evidence="1">
    <location>
        <begin position="180"/>
        <end position="189"/>
    </location>
</feature>
<organism evidence="2 3">
    <name type="scientific">Pseudidiomarina atlantica</name>
    <dbReference type="NCBI Taxonomy" id="1517416"/>
    <lineage>
        <taxon>Bacteria</taxon>
        <taxon>Pseudomonadati</taxon>
        <taxon>Pseudomonadota</taxon>
        <taxon>Gammaproteobacteria</taxon>
        <taxon>Alteromonadales</taxon>
        <taxon>Idiomarinaceae</taxon>
        <taxon>Pseudidiomarina</taxon>
    </lineage>
</organism>
<evidence type="ECO:0000256" key="1">
    <source>
        <dbReference type="SAM" id="MobiDB-lite"/>
    </source>
</evidence>
<feature type="region of interest" description="Disordered" evidence="1">
    <location>
        <begin position="270"/>
        <end position="292"/>
    </location>
</feature>
<evidence type="ECO:0000313" key="3">
    <source>
        <dbReference type="Proteomes" id="UP000053718"/>
    </source>
</evidence>
<dbReference type="AlphaFoldDB" id="A0A094IRG4"/>
<feature type="region of interest" description="Disordered" evidence="1">
    <location>
        <begin position="153"/>
        <end position="205"/>
    </location>
</feature>
<gene>
    <name evidence="2" type="ORF">IDAT_01055</name>
</gene>
<reference evidence="2 3" key="1">
    <citation type="submission" date="2014-06" db="EMBL/GenBank/DDBJ databases">
        <title>Draft genome sequence of Idiomarina sp. MCCC 1A10513.</title>
        <authorList>
            <person name="Du J."/>
            <person name="Lai Q."/>
            <person name="Shao Z."/>
        </authorList>
    </citation>
    <scope>NUCLEOTIDE SEQUENCE [LARGE SCALE GENOMIC DNA]</scope>
    <source>
        <strain evidence="2 3">MCCC 1A10513</strain>
    </source>
</reference>
<feature type="compositionally biased region" description="Gly residues" evidence="1">
    <location>
        <begin position="274"/>
        <end position="284"/>
    </location>
</feature>
<dbReference type="Proteomes" id="UP000053718">
    <property type="component" value="Unassembled WGS sequence"/>
</dbReference>
<proteinExistence type="predicted"/>
<feature type="compositionally biased region" description="Gly residues" evidence="1">
    <location>
        <begin position="156"/>
        <end position="165"/>
    </location>
</feature>
<keyword evidence="3" id="KW-1185">Reference proteome</keyword>
<sequence length="392" mass="41231">MGNFASLDECYNAALAYNANFNDQTRTLDGYTVKNTYSNYVHYVFIVKYANSNPDAEKSGFAFYTTASGSTQSCPSSHPIDNGDGTCSIDGAHEAFCQDLANSGTSFWAPDNGDECTTITDGNPQGYSCTFTRGEIGIGFGGGVEQWEYTASGEICSGGGSGGNSPGSDPLEPSTPIDGGDLGGDGGSPGTTPGTDPAEPTNDESASYLGQKIEFETRTQTNALLDGMAESVNKRNENHDKNSQFIVQGLSDLAKANASGLSDIERAVRANGTSSGGGSGGGDDPAGWGNEENVSIDALDCTPDPVTGRCTNWQPLTEQELPEQIINLDQEISQFDEYSVTATCPETLPMALSFGNLDFNSKPVCDSLGGVRYILLAIAYFIVARVMVRSFG</sequence>
<comment type="caution">
    <text evidence="2">The sequence shown here is derived from an EMBL/GenBank/DDBJ whole genome shotgun (WGS) entry which is preliminary data.</text>
</comment>
<accession>A0A094IRG4</accession>
<evidence type="ECO:0000313" key="2">
    <source>
        <dbReference type="EMBL" id="KFZ29722.1"/>
    </source>
</evidence>
<name>A0A094IRG4_9GAMM</name>
<dbReference type="EMBL" id="JPIN01000001">
    <property type="protein sequence ID" value="KFZ29722.1"/>
    <property type="molecule type" value="Genomic_DNA"/>
</dbReference>
<dbReference type="STRING" id="1517416.IDAT_01055"/>
<protein>
    <submittedName>
        <fullName evidence="2">Uncharacterized protein</fullName>
    </submittedName>
</protein>